<dbReference type="Proteomes" id="UP000254168">
    <property type="component" value="Unassembled WGS sequence"/>
</dbReference>
<evidence type="ECO:0000313" key="1">
    <source>
        <dbReference type="EMBL" id="SUZ26853.1"/>
    </source>
</evidence>
<sequence length="237" mass="25358">MGISHDWQGESGRCLNHRSGHMHFDQVAGCRGTSRLKDGDMIFFSAHVTGPASGTACGRGCAVSLLVSMAACLILAAPVSGTPVFQQAVVASGSRAQPEAPDVMRRLRQDVDRLVITDFKDIAALDSLLTTRLGPIQSRDGMAVRVGSNGLLAGIAVRNIELRGAQEDRSRTTLVIEVWPSRVLFDDAAWSDALPYPPHPDAPGSRAYRLLQVGTTRVVIGLTGDQLHVSYITVSKT</sequence>
<dbReference type="EMBL" id="UIHB01000001">
    <property type="protein sequence ID" value="SUZ26853.1"/>
    <property type="molecule type" value="Genomic_DNA"/>
</dbReference>
<comment type="caution">
    <text evidence="1">The sequence shown here is derived from an EMBL/GenBank/DDBJ whole genome shotgun (WGS) entry which is preliminary data.</text>
</comment>
<keyword evidence="2" id="KW-1185">Reference proteome</keyword>
<protein>
    <submittedName>
        <fullName evidence="1">Uncharacterized protein</fullName>
    </submittedName>
</protein>
<accession>A0AA46C5W4</accession>
<evidence type="ECO:0000313" key="2">
    <source>
        <dbReference type="Proteomes" id="UP000254168"/>
    </source>
</evidence>
<gene>
    <name evidence="1" type="ORF">CPBF424_06150</name>
</gene>
<name>A0AA46C5W4_9XANT</name>
<reference evidence="1 2" key="1">
    <citation type="submission" date="2018-06" db="EMBL/GenBank/DDBJ databases">
        <authorList>
            <person name="Pothier F. J."/>
        </authorList>
    </citation>
    <scope>NUCLEOTIDE SEQUENCE [LARGE SCALE GENOMIC DNA]</scope>
    <source>
        <strain evidence="1 2">CPBF 424</strain>
    </source>
</reference>
<proteinExistence type="predicted"/>
<organism evidence="1 2">
    <name type="scientific">Xanthomonas euroxanthea</name>
    <dbReference type="NCBI Taxonomy" id="2259622"/>
    <lineage>
        <taxon>Bacteria</taxon>
        <taxon>Pseudomonadati</taxon>
        <taxon>Pseudomonadota</taxon>
        <taxon>Gammaproteobacteria</taxon>
        <taxon>Lysobacterales</taxon>
        <taxon>Lysobacteraceae</taxon>
        <taxon>Xanthomonas</taxon>
    </lineage>
</organism>
<dbReference type="AlphaFoldDB" id="A0AA46C5W4"/>